<dbReference type="InterPro" id="IPR001940">
    <property type="entry name" value="Peptidase_S1C"/>
</dbReference>
<proteinExistence type="predicted"/>
<dbReference type="MEROPS" id="S01.500"/>
<feature type="transmembrane region" description="Helical" evidence="4">
    <location>
        <begin position="16"/>
        <end position="36"/>
    </location>
</feature>
<keyword evidence="4" id="KW-1133">Transmembrane helix</keyword>
<dbReference type="PROSITE" id="PS50106">
    <property type="entry name" value="PDZ"/>
    <property type="match status" value="1"/>
</dbReference>
<evidence type="ECO:0000313" key="6">
    <source>
        <dbReference type="EMBL" id="ADC35876.1"/>
    </source>
</evidence>
<sequence length="407" mass="42727">MNRGSGLLHVVKERKAFSTLVILFTLALGILIGTLVSRGVRAAQKQVKAADAQELEIPAPQQLSSAFSKITKELAPTVVNINTESTVRPQTQFRRRSPQGPQGQDPQGQGPQGQGPQGQGPQGQDPFGDFFQRFFDFGPGQSQQEFKQKSLGSGFIVDKNGYILTNNHVVNKADKIKVKLLNDPKLYDAKVIGTDSETDLAVIKIDTGHALPFARMGNSNGLDVGDWVLAIGSPFGLDETVTAGIISAKGRDLGGSQFQRFVQTDAAINPGNSGGPLVNMAGQVIGINTAIATETGSYAGVGFALPSNVAIGVYDQIIKSGKVTRGSIGVTFQADAGNSAVLLRSFGADHGVVITGVQDDGPASKAGLKQGDVIVSVNGQPVKDGDDLVAKVAATPVRRYGERSLHS</sequence>
<feature type="compositionally biased region" description="Low complexity" evidence="3">
    <location>
        <begin position="122"/>
        <end position="131"/>
    </location>
</feature>
<dbReference type="Pfam" id="PF17820">
    <property type="entry name" value="PDZ_6"/>
    <property type="match status" value="1"/>
</dbReference>
<reference evidence="6" key="1">
    <citation type="submission" date="2009-12" db="EMBL/GenBank/DDBJ databases">
        <authorList>
            <person name="Kielak A."/>
            <person name="van Veen J.A."/>
            <person name="Kowalchuk G.A."/>
        </authorList>
    </citation>
    <scope>NUCLEOTIDE SEQUENCE</scope>
</reference>
<dbReference type="EMBL" id="GU260703">
    <property type="protein sequence ID" value="ADC35876.1"/>
    <property type="molecule type" value="Genomic_DNA"/>
</dbReference>
<dbReference type="PANTHER" id="PTHR43343">
    <property type="entry name" value="PEPTIDASE S12"/>
    <property type="match status" value="1"/>
</dbReference>
<dbReference type="InterPro" id="IPR041489">
    <property type="entry name" value="PDZ_6"/>
</dbReference>
<keyword evidence="4" id="KW-0472">Membrane</keyword>
<dbReference type="SUPFAM" id="SSF50156">
    <property type="entry name" value="PDZ domain-like"/>
    <property type="match status" value="1"/>
</dbReference>
<evidence type="ECO:0000256" key="1">
    <source>
        <dbReference type="ARBA" id="ARBA00022670"/>
    </source>
</evidence>
<feature type="compositionally biased region" description="Low complexity" evidence="3">
    <location>
        <begin position="98"/>
        <end position="109"/>
    </location>
</feature>
<protein>
    <submittedName>
        <fullName evidence="6">Peptidase S1C Do</fullName>
    </submittedName>
</protein>
<dbReference type="SMART" id="SM00228">
    <property type="entry name" value="PDZ"/>
    <property type="match status" value="1"/>
</dbReference>
<evidence type="ECO:0000256" key="4">
    <source>
        <dbReference type="SAM" id="Phobius"/>
    </source>
</evidence>
<name>E3T6D2_9BACT</name>
<dbReference type="SUPFAM" id="SSF50494">
    <property type="entry name" value="Trypsin-like serine proteases"/>
    <property type="match status" value="1"/>
</dbReference>
<dbReference type="InterPro" id="IPR051201">
    <property type="entry name" value="Chloro_Bact_Ser_Proteases"/>
</dbReference>
<keyword evidence="1" id="KW-0645">Protease</keyword>
<evidence type="ECO:0000259" key="5">
    <source>
        <dbReference type="PROSITE" id="PS50106"/>
    </source>
</evidence>
<dbReference type="Gene3D" id="2.30.42.10">
    <property type="match status" value="1"/>
</dbReference>
<dbReference type="PRINTS" id="PR00834">
    <property type="entry name" value="PROTEASES2C"/>
</dbReference>
<evidence type="ECO:0000256" key="3">
    <source>
        <dbReference type="SAM" id="MobiDB-lite"/>
    </source>
</evidence>
<reference evidence="6" key="2">
    <citation type="journal article" date="2010" name="Appl. Environ. Microbiol.">
        <title>Comparative analysis of acidobacterial genomic fragments from terrestrial and aquatic metagenomic libraries, with emphasis on acidobacteria subdivision 6.</title>
        <authorList>
            <person name="Kielak A.M."/>
            <person name="van Veen J.A."/>
            <person name="Kowalchuk G.A."/>
        </authorList>
    </citation>
    <scope>NUCLEOTIDE SEQUENCE</scope>
</reference>
<accession>E3T6D2</accession>
<dbReference type="InterPro" id="IPR001478">
    <property type="entry name" value="PDZ"/>
</dbReference>
<dbReference type="GO" id="GO:0006508">
    <property type="term" value="P:proteolysis"/>
    <property type="evidence" value="ECO:0007669"/>
    <property type="project" value="UniProtKB-KW"/>
</dbReference>
<feature type="domain" description="PDZ" evidence="5">
    <location>
        <begin position="317"/>
        <end position="384"/>
    </location>
</feature>
<dbReference type="PANTHER" id="PTHR43343:SF3">
    <property type="entry name" value="PROTEASE DO-LIKE 8, CHLOROPLASTIC"/>
    <property type="match status" value="1"/>
</dbReference>
<dbReference type="GO" id="GO:0004252">
    <property type="term" value="F:serine-type endopeptidase activity"/>
    <property type="evidence" value="ECO:0007669"/>
    <property type="project" value="InterPro"/>
</dbReference>
<keyword evidence="4" id="KW-0812">Transmembrane</keyword>
<organism evidence="6">
    <name type="scientific">uncultured bacterium 246</name>
    <dbReference type="NCBI Taxonomy" id="698384"/>
    <lineage>
        <taxon>Bacteria</taxon>
        <taxon>environmental samples</taxon>
    </lineage>
</organism>
<feature type="region of interest" description="Disordered" evidence="3">
    <location>
        <begin position="81"/>
        <end position="131"/>
    </location>
</feature>
<dbReference type="Gene3D" id="2.40.10.120">
    <property type="match status" value="1"/>
</dbReference>
<feature type="compositionally biased region" description="Gly residues" evidence="3">
    <location>
        <begin position="110"/>
        <end position="121"/>
    </location>
</feature>
<dbReference type="InterPro" id="IPR036034">
    <property type="entry name" value="PDZ_sf"/>
</dbReference>
<evidence type="ECO:0000256" key="2">
    <source>
        <dbReference type="ARBA" id="ARBA00022801"/>
    </source>
</evidence>
<dbReference type="Pfam" id="PF13365">
    <property type="entry name" value="Trypsin_2"/>
    <property type="match status" value="1"/>
</dbReference>
<dbReference type="AlphaFoldDB" id="E3T6D2"/>
<keyword evidence="2" id="KW-0378">Hydrolase</keyword>
<dbReference type="InterPro" id="IPR009003">
    <property type="entry name" value="Peptidase_S1_PA"/>
</dbReference>
<feature type="compositionally biased region" description="Polar residues" evidence="3">
    <location>
        <begin position="81"/>
        <end position="91"/>
    </location>
</feature>